<dbReference type="Proteomes" id="UP000054408">
    <property type="component" value="Unassembled WGS sequence"/>
</dbReference>
<gene>
    <name evidence="2" type="ORF">AMSG_04660</name>
</gene>
<dbReference type="PANTHER" id="PTHR46581:SF3">
    <property type="entry name" value="ARABINOSYLTRANSFERASE RRA3"/>
    <property type="match status" value="1"/>
</dbReference>
<reference evidence="2 3" key="1">
    <citation type="submission" date="2010-05" db="EMBL/GenBank/DDBJ databases">
        <title>The Genome Sequence of Thecamonas trahens ATCC 50062.</title>
        <authorList>
            <consortium name="The Broad Institute Genome Sequencing Platform"/>
            <person name="Russ C."/>
            <person name="Cuomo C."/>
            <person name="Shea T."/>
            <person name="Young S.K."/>
            <person name="Zeng Q."/>
            <person name="Koehrsen M."/>
            <person name="Haas B."/>
            <person name="Borodovsky M."/>
            <person name="Guigo R."/>
            <person name="Alvarado L."/>
            <person name="Berlin A."/>
            <person name="Bochicchio J."/>
            <person name="Borenstein D."/>
            <person name="Chapman S."/>
            <person name="Chen Z."/>
            <person name="Freedman E."/>
            <person name="Gellesch M."/>
            <person name="Goldberg J."/>
            <person name="Griggs A."/>
            <person name="Gujja S."/>
            <person name="Heilman E."/>
            <person name="Heiman D."/>
            <person name="Hepburn T."/>
            <person name="Howarth C."/>
            <person name="Jen D."/>
            <person name="Larson L."/>
            <person name="Mehta T."/>
            <person name="Park D."/>
            <person name="Pearson M."/>
            <person name="Roberts A."/>
            <person name="Saif S."/>
            <person name="Shenoy N."/>
            <person name="Sisk P."/>
            <person name="Stolte C."/>
            <person name="Sykes S."/>
            <person name="Thomson T."/>
            <person name="Walk T."/>
            <person name="White J."/>
            <person name="Yandava C."/>
            <person name="Burger G."/>
            <person name="Gray M.W."/>
            <person name="Holland P.W.H."/>
            <person name="King N."/>
            <person name="Lang F.B.F."/>
            <person name="Roger A.J."/>
            <person name="Ruiz-Trillo I."/>
            <person name="Lander E."/>
            <person name="Nusbaum C."/>
        </authorList>
    </citation>
    <scope>NUCLEOTIDE SEQUENCE [LARGE SCALE GENOMIC DNA]</scope>
    <source>
        <strain evidence="2 3">ATCC 50062</strain>
    </source>
</reference>
<dbReference type="GeneID" id="25564194"/>
<feature type="transmembrane region" description="Helical" evidence="1">
    <location>
        <begin position="12"/>
        <end position="31"/>
    </location>
</feature>
<dbReference type="GO" id="GO:0016757">
    <property type="term" value="F:glycosyltransferase activity"/>
    <property type="evidence" value="ECO:0007669"/>
    <property type="project" value="InterPro"/>
</dbReference>
<dbReference type="PANTHER" id="PTHR46581">
    <property type="entry name" value="ARABINOSYLTRANSFERASE RRA3"/>
    <property type="match status" value="1"/>
</dbReference>
<evidence type="ECO:0000256" key="1">
    <source>
        <dbReference type="SAM" id="Phobius"/>
    </source>
</evidence>
<sequence length="489" mass="51803">MLGALLRSRRRAVVLVLLGMLVGYAAVIAWVDTTHYNRCHAAHLVAPRRTDDLDPRSLTTSASTHLPPKPVVDPLPLATAEPWSPVIGAAAAARQRAAADAQCGAKGLQVAGSDVLGILPSVVHTYCTGHVAASDAAQITPLASKLAHLVSPLGEMIVATGSVISDLDATLFAATIDSLRCAGVIDTAAVLVLGPIRDSDITTLRAAHPDANLVHYPGDDNAHPGAARFAALAELLRAGISVFHVGPTAMLIRDPLANGGVVRDADVEGITAGWETSTRYGYGPWSDDPTMGWGRFCMNMRLFDLSPQLIYLRATLPTLSLLDRVAATLAADASAALTSPPDDIAKPTPVAPLPGASDSVAATLHLESYYFNALALPRHHGAFLFPQPKIRILEPPSFVTSLDFFTMADRAKASIHRRGIALALLHHEPTDANAKVPLRLASLSAYFCTNVPQATSVFATFPREQVPAGIHKDHSARAFVDWPNEPDLD</sequence>
<dbReference type="AlphaFoldDB" id="A0A0L0D9J6"/>
<dbReference type="STRING" id="461836.A0A0L0D9J6"/>
<evidence type="ECO:0000313" key="2">
    <source>
        <dbReference type="EMBL" id="KNC48915.1"/>
    </source>
</evidence>
<name>A0A0L0D9J6_THETB</name>
<protein>
    <submittedName>
        <fullName evidence="2">Uncharacterized protein</fullName>
    </submittedName>
</protein>
<keyword evidence="1" id="KW-0472">Membrane</keyword>
<organism evidence="2 3">
    <name type="scientific">Thecamonas trahens ATCC 50062</name>
    <dbReference type="NCBI Taxonomy" id="461836"/>
    <lineage>
        <taxon>Eukaryota</taxon>
        <taxon>Apusozoa</taxon>
        <taxon>Apusomonadida</taxon>
        <taxon>Apusomonadidae</taxon>
        <taxon>Thecamonas</taxon>
    </lineage>
</organism>
<dbReference type="InterPro" id="IPR044290">
    <property type="entry name" value="RRA1/2/3"/>
</dbReference>
<keyword evidence="1" id="KW-1133">Transmembrane helix</keyword>
<evidence type="ECO:0000313" key="3">
    <source>
        <dbReference type="Proteomes" id="UP000054408"/>
    </source>
</evidence>
<keyword evidence="3" id="KW-1185">Reference proteome</keyword>
<dbReference type="EMBL" id="GL349452">
    <property type="protein sequence ID" value="KNC48915.1"/>
    <property type="molecule type" value="Genomic_DNA"/>
</dbReference>
<accession>A0A0L0D9J6</accession>
<dbReference type="RefSeq" id="XP_013758332.1">
    <property type="nucleotide sequence ID" value="XM_013902878.1"/>
</dbReference>
<proteinExistence type="predicted"/>
<keyword evidence="1" id="KW-0812">Transmembrane</keyword>